<dbReference type="Proteomes" id="UP000199307">
    <property type="component" value="Unassembled WGS sequence"/>
</dbReference>
<dbReference type="EMBL" id="FMVC01000006">
    <property type="protein sequence ID" value="SCY86855.1"/>
    <property type="molecule type" value="Genomic_DNA"/>
</dbReference>
<proteinExistence type="predicted"/>
<dbReference type="PROSITE" id="PS51257">
    <property type="entry name" value="PROKAR_LIPOPROTEIN"/>
    <property type="match status" value="1"/>
</dbReference>
<evidence type="ECO:0000313" key="2">
    <source>
        <dbReference type="Proteomes" id="UP000199307"/>
    </source>
</evidence>
<protein>
    <recommendedName>
        <fullName evidence="3">Lipoprotein</fullName>
    </recommendedName>
</protein>
<sequence length="200" mass="24034">MNKIILWFYLIIIPISFFSCSKIENQIVVKKIYYKISSQKDSVIGFSLREYEFKNDSITEKYVSTNLEGKKLIAFKQVFYKKGSDLFIFSNVQDDNEKYLYFRKTKKDTCFFVDRKLDNFFICTKGVINFEQYKNVYKLYYDEKGSEPKKESLLLNKDYTILARFEDSFNYRKEIITNENEVDAAVKSRFDLLTKKIAWW</sequence>
<organism evidence="1 2">
    <name type="scientific">Flavobacterium anhuiense</name>
    <dbReference type="NCBI Taxonomy" id="459526"/>
    <lineage>
        <taxon>Bacteria</taxon>
        <taxon>Pseudomonadati</taxon>
        <taxon>Bacteroidota</taxon>
        <taxon>Flavobacteriia</taxon>
        <taxon>Flavobacteriales</taxon>
        <taxon>Flavobacteriaceae</taxon>
        <taxon>Flavobacterium</taxon>
    </lineage>
</organism>
<reference evidence="1 2" key="1">
    <citation type="submission" date="2016-10" db="EMBL/GenBank/DDBJ databases">
        <authorList>
            <person name="Varghese N."/>
            <person name="Submissions S."/>
        </authorList>
    </citation>
    <scope>NUCLEOTIDE SEQUENCE [LARGE SCALE GENOMIC DNA]</scope>
    <source>
        <strain evidence="1 2">CGMCC 1.6859</strain>
    </source>
</reference>
<comment type="caution">
    <text evidence="1">The sequence shown here is derived from an EMBL/GenBank/DDBJ whole genome shotgun (WGS) entry which is preliminary data.</text>
</comment>
<name>A0ABY0M0H6_9FLAO</name>
<gene>
    <name evidence="1" type="ORF">SAMN02927916_3783</name>
</gene>
<evidence type="ECO:0008006" key="3">
    <source>
        <dbReference type="Google" id="ProtNLM"/>
    </source>
</evidence>
<evidence type="ECO:0000313" key="1">
    <source>
        <dbReference type="EMBL" id="SCY86855.1"/>
    </source>
</evidence>
<accession>A0ABY0M0H6</accession>
<keyword evidence="2" id="KW-1185">Reference proteome</keyword>
<dbReference type="RefSeq" id="WP_139159216.1">
    <property type="nucleotide sequence ID" value="NZ_FMVC01000006.1"/>
</dbReference>